<dbReference type="AlphaFoldDB" id="A0A075FV65"/>
<dbReference type="GO" id="GO:0005840">
    <property type="term" value="C:ribosome"/>
    <property type="evidence" value="ECO:0007669"/>
    <property type="project" value="UniProtKB-KW"/>
</dbReference>
<keyword evidence="2" id="KW-0699">rRNA-binding</keyword>
<organism evidence="5">
    <name type="scientific">uncultured marine thaumarchaeote AD1000_33_G09</name>
    <dbReference type="NCBI Taxonomy" id="1455909"/>
    <lineage>
        <taxon>Archaea</taxon>
        <taxon>Nitrososphaerota</taxon>
        <taxon>environmental samples</taxon>
    </lineage>
</organism>
<gene>
    <name evidence="5" type="primary">RP-S8</name>
    <name evidence="5" type="synonym">rpsH</name>
</gene>
<evidence type="ECO:0000256" key="2">
    <source>
        <dbReference type="ARBA" id="ARBA00022730"/>
    </source>
</evidence>
<proteinExistence type="inferred from homology"/>
<dbReference type="GO" id="GO:1990904">
    <property type="term" value="C:ribonucleoprotein complex"/>
    <property type="evidence" value="ECO:0007669"/>
    <property type="project" value="UniProtKB-KW"/>
</dbReference>
<keyword evidence="3 5" id="KW-0689">Ribosomal protein</keyword>
<keyword evidence="2" id="KW-0694">RNA-binding</keyword>
<dbReference type="GO" id="GO:0003735">
    <property type="term" value="F:structural constituent of ribosome"/>
    <property type="evidence" value="ECO:0007669"/>
    <property type="project" value="InterPro"/>
</dbReference>
<dbReference type="GO" id="GO:0006412">
    <property type="term" value="P:translation"/>
    <property type="evidence" value="ECO:0007669"/>
    <property type="project" value="InterPro"/>
</dbReference>
<dbReference type="SUPFAM" id="SSF56047">
    <property type="entry name" value="Ribosomal protein S8"/>
    <property type="match status" value="1"/>
</dbReference>
<evidence type="ECO:0000256" key="4">
    <source>
        <dbReference type="ARBA" id="ARBA00023274"/>
    </source>
</evidence>
<keyword evidence="4" id="KW-0687">Ribonucleoprotein</keyword>
<comment type="similarity">
    <text evidence="1">Belongs to the universal ribosomal protein uS8 family.</text>
</comment>
<protein>
    <submittedName>
        <fullName evidence="5">Ribosomal protein S8P (RP-S8, rpsH)</fullName>
    </submittedName>
</protein>
<accession>A0A075FV65</accession>
<evidence type="ECO:0000256" key="1">
    <source>
        <dbReference type="ARBA" id="ARBA00006471"/>
    </source>
</evidence>
<reference evidence="5" key="1">
    <citation type="journal article" date="2014" name="Genome Biol. Evol.">
        <title>Pangenome evidence for extensive interdomain horizontal transfer affecting lineage core and shell genes in uncultured planktonic thaumarchaeota and euryarchaeota.</title>
        <authorList>
            <person name="Deschamps P."/>
            <person name="Zivanovic Y."/>
            <person name="Moreira D."/>
            <person name="Rodriguez-Valera F."/>
            <person name="Lopez-Garcia P."/>
        </authorList>
    </citation>
    <scope>NUCLEOTIDE SEQUENCE</scope>
</reference>
<dbReference type="Gene3D" id="3.30.1490.10">
    <property type="match status" value="1"/>
</dbReference>
<dbReference type="InterPro" id="IPR000630">
    <property type="entry name" value="Ribosomal_uS8"/>
</dbReference>
<sequence length="74" mass="8097">MGGKIRIQLLGKINKCGVVSPRFSVTKSDYSLWERRFLPAVGIGILLVSTSKGVMTHTDAVKLNEGGRLLGYVY</sequence>
<evidence type="ECO:0000256" key="3">
    <source>
        <dbReference type="ARBA" id="ARBA00022980"/>
    </source>
</evidence>
<dbReference type="GO" id="GO:0019843">
    <property type="term" value="F:rRNA binding"/>
    <property type="evidence" value="ECO:0007669"/>
    <property type="project" value="UniProtKB-KW"/>
</dbReference>
<dbReference type="InterPro" id="IPR035987">
    <property type="entry name" value="Ribosomal_uS8_sf"/>
</dbReference>
<dbReference type="Pfam" id="PF00410">
    <property type="entry name" value="Ribosomal_S8"/>
    <property type="match status" value="1"/>
</dbReference>
<dbReference type="EMBL" id="KF900391">
    <property type="protein sequence ID" value="AIE93351.1"/>
    <property type="molecule type" value="Genomic_DNA"/>
</dbReference>
<dbReference type="PANTHER" id="PTHR11758">
    <property type="entry name" value="40S RIBOSOMAL PROTEIN S15A"/>
    <property type="match status" value="1"/>
</dbReference>
<evidence type="ECO:0000313" key="5">
    <source>
        <dbReference type="EMBL" id="AIE93351.1"/>
    </source>
</evidence>
<name>A0A075FV65_9ARCH</name>